<feature type="transmembrane region" description="Helical" evidence="1">
    <location>
        <begin position="12"/>
        <end position="30"/>
    </location>
</feature>
<feature type="transmembrane region" description="Helical" evidence="1">
    <location>
        <begin position="119"/>
        <end position="142"/>
    </location>
</feature>
<proteinExistence type="predicted"/>
<accession>A0A955L5T3</accession>
<dbReference type="Proteomes" id="UP000783287">
    <property type="component" value="Unassembled WGS sequence"/>
</dbReference>
<sequence>MFFDIPIHPVVVVLYALTTLVTAGLQIAYVQRRVDTNLTVTIHRERSIEVRPYQVMSRSWMLSIVQIIISILSLAIAIFGLIYSDILPYTSIMGAASIVITLITAAWHSTRAGKINIRVALTVFCMIGHFFCSIALALTAFISMMS</sequence>
<organism evidence="2 3">
    <name type="scientific">Candidatus Dojkabacteria bacterium</name>
    <dbReference type="NCBI Taxonomy" id="2099670"/>
    <lineage>
        <taxon>Bacteria</taxon>
        <taxon>Candidatus Dojkabacteria</taxon>
    </lineage>
</organism>
<gene>
    <name evidence="2" type="ORF">KC909_04270</name>
</gene>
<evidence type="ECO:0000313" key="3">
    <source>
        <dbReference type="Proteomes" id="UP000783287"/>
    </source>
</evidence>
<reference evidence="2" key="1">
    <citation type="submission" date="2020-04" db="EMBL/GenBank/DDBJ databases">
        <authorList>
            <person name="Zhang T."/>
        </authorList>
    </citation>
    <scope>NUCLEOTIDE SEQUENCE</scope>
    <source>
        <strain evidence="2">HKST-UBA14</strain>
    </source>
</reference>
<feature type="transmembrane region" description="Helical" evidence="1">
    <location>
        <begin position="60"/>
        <end position="83"/>
    </location>
</feature>
<keyword evidence="1" id="KW-1133">Transmembrane helix</keyword>
<dbReference type="AlphaFoldDB" id="A0A955L5T3"/>
<reference evidence="2" key="2">
    <citation type="journal article" date="2021" name="Microbiome">
        <title>Successional dynamics and alternative stable states in a saline activated sludge microbial community over 9 years.</title>
        <authorList>
            <person name="Wang Y."/>
            <person name="Ye J."/>
            <person name="Ju F."/>
            <person name="Liu L."/>
            <person name="Boyd J.A."/>
            <person name="Deng Y."/>
            <person name="Parks D.H."/>
            <person name="Jiang X."/>
            <person name="Yin X."/>
            <person name="Woodcroft B.J."/>
            <person name="Tyson G.W."/>
            <person name="Hugenholtz P."/>
            <person name="Polz M.F."/>
            <person name="Zhang T."/>
        </authorList>
    </citation>
    <scope>NUCLEOTIDE SEQUENCE</scope>
    <source>
        <strain evidence="2">HKST-UBA14</strain>
    </source>
</reference>
<keyword evidence="1" id="KW-0472">Membrane</keyword>
<protein>
    <submittedName>
        <fullName evidence="2">Uncharacterized protein</fullName>
    </submittedName>
</protein>
<dbReference type="EMBL" id="JAGQLK010000089">
    <property type="protein sequence ID" value="MCA9383557.1"/>
    <property type="molecule type" value="Genomic_DNA"/>
</dbReference>
<comment type="caution">
    <text evidence="2">The sequence shown here is derived from an EMBL/GenBank/DDBJ whole genome shotgun (WGS) entry which is preliminary data.</text>
</comment>
<evidence type="ECO:0000256" key="1">
    <source>
        <dbReference type="SAM" id="Phobius"/>
    </source>
</evidence>
<feature type="transmembrane region" description="Helical" evidence="1">
    <location>
        <begin position="89"/>
        <end position="107"/>
    </location>
</feature>
<name>A0A955L5T3_9BACT</name>
<evidence type="ECO:0000313" key="2">
    <source>
        <dbReference type="EMBL" id="MCA9383557.1"/>
    </source>
</evidence>
<keyword evidence="1" id="KW-0812">Transmembrane</keyword>